<evidence type="ECO:0000313" key="2">
    <source>
        <dbReference type="EMBL" id="KKN43791.1"/>
    </source>
</evidence>
<dbReference type="Gene3D" id="1.10.132.90">
    <property type="match status" value="1"/>
</dbReference>
<sequence length="379" mass="41817">MKIGNYGFTPNNNINKFNNKADIQQPTITSPQDSYQQRGRELAAKVLGDKMAEQLGLPIAEKKADKPLFDFDEIVKNVLDFVSSAVNKAKANGADDEKLKDMLGDARKGVQIGIDDAVDELKGTGVFNDDMEEGINKSKEGIYNGLDKFEESLFNPQPASVNISQAQYVSMTSNAEYKFTTAEGDEVSISFADAFESQSASGYQQNSNSESFASSSSQSRQVSFSMSVNGDLNEQEQEAINAMMEDLQDLSKTFFGGDLDEAFEQAQELSLDSDQLVAFSMDLRQTKTIATVKSYEEYKPAPEKQVAEGLAPFNDDLKNAFEKAGELGLQNQLAGILQWLNQDQEQIDKLVDYTKSMFENLNQLNSAADRLTDLEATQS</sequence>
<accession>A0A0F9T490</accession>
<organism evidence="2">
    <name type="scientific">marine sediment metagenome</name>
    <dbReference type="NCBI Taxonomy" id="412755"/>
    <lineage>
        <taxon>unclassified sequences</taxon>
        <taxon>metagenomes</taxon>
        <taxon>ecological metagenomes</taxon>
    </lineage>
</organism>
<dbReference type="AlphaFoldDB" id="A0A0F9T490"/>
<evidence type="ECO:0000259" key="1">
    <source>
        <dbReference type="Pfam" id="PF18433"/>
    </source>
</evidence>
<reference evidence="2" key="1">
    <citation type="journal article" date="2015" name="Nature">
        <title>Complex archaea that bridge the gap between prokaryotes and eukaryotes.</title>
        <authorList>
            <person name="Spang A."/>
            <person name="Saw J.H."/>
            <person name="Jorgensen S.L."/>
            <person name="Zaremba-Niedzwiedzka K."/>
            <person name="Martijn J."/>
            <person name="Lind A.E."/>
            <person name="van Eijk R."/>
            <person name="Schleper C."/>
            <person name="Guy L."/>
            <person name="Ettema T.J."/>
        </authorList>
    </citation>
    <scope>NUCLEOTIDE SEQUENCE</scope>
</reference>
<dbReference type="InterPro" id="IPR041651">
    <property type="entry name" value="DUF5610"/>
</dbReference>
<gene>
    <name evidence="2" type="ORF">LCGC14_0699780</name>
</gene>
<comment type="caution">
    <text evidence="2">The sequence shown here is derived from an EMBL/GenBank/DDBJ whole genome shotgun (WGS) entry which is preliminary data.</text>
</comment>
<protein>
    <recommendedName>
        <fullName evidence="1">DUF5610 domain-containing protein</fullName>
    </recommendedName>
</protein>
<name>A0A0F9T490_9ZZZZ</name>
<proteinExistence type="predicted"/>
<dbReference type="EMBL" id="LAZR01001489">
    <property type="protein sequence ID" value="KKN43791.1"/>
    <property type="molecule type" value="Genomic_DNA"/>
</dbReference>
<dbReference type="Pfam" id="PF18433">
    <property type="entry name" value="DUF5610"/>
    <property type="match status" value="1"/>
</dbReference>
<feature type="domain" description="DUF5610" evidence="1">
    <location>
        <begin position="41"/>
        <end position="149"/>
    </location>
</feature>